<proteinExistence type="predicted"/>
<sequence length="155" mass="16841">MVVQLRTSVVKPRSTGHSRVWVNDSQQQFWFSCRVNISQLGQPVQSRLSSVLVSGLFSGSFQPGFGSIHVGSSFGSRFGRASVGSTEVNGWSAVILVRVRFDVRIGDLGVSSSQTRTLFNTWIIGRLSNFVDDDDAMKRSSVAFLRQGTVGIGGP</sequence>
<dbReference type="InParanoid" id="A0A251UA41"/>
<gene>
    <name evidence="1" type="ORF">HannXRQ_Chr07g0190511</name>
</gene>
<dbReference type="Proteomes" id="UP000215914">
    <property type="component" value="Chromosome 7"/>
</dbReference>
<dbReference type="EMBL" id="CM007896">
    <property type="protein sequence ID" value="OTG20210.1"/>
    <property type="molecule type" value="Genomic_DNA"/>
</dbReference>
<protein>
    <submittedName>
        <fullName evidence="1">Uncharacterized protein</fullName>
    </submittedName>
</protein>
<name>A0A251UA41_HELAN</name>
<reference evidence="2" key="1">
    <citation type="journal article" date="2017" name="Nature">
        <title>The sunflower genome provides insights into oil metabolism, flowering and Asterid evolution.</title>
        <authorList>
            <person name="Badouin H."/>
            <person name="Gouzy J."/>
            <person name="Grassa C.J."/>
            <person name="Murat F."/>
            <person name="Staton S.E."/>
            <person name="Cottret L."/>
            <person name="Lelandais-Briere C."/>
            <person name="Owens G.L."/>
            <person name="Carrere S."/>
            <person name="Mayjonade B."/>
            <person name="Legrand L."/>
            <person name="Gill N."/>
            <person name="Kane N.C."/>
            <person name="Bowers J.E."/>
            <person name="Hubner S."/>
            <person name="Bellec A."/>
            <person name="Berard A."/>
            <person name="Berges H."/>
            <person name="Blanchet N."/>
            <person name="Boniface M.C."/>
            <person name="Brunel D."/>
            <person name="Catrice O."/>
            <person name="Chaidir N."/>
            <person name="Claudel C."/>
            <person name="Donnadieu C."/>
            <person name="Faraut T."/>
            <person name="Fievet G."/>
            <person name="Helmstetter N."/>
            <person name="King M."/>
            <person name="Knapp S.J."/>
            <person name="Lai Z."/>
            <person name="Le Paslier M.C."/>
            <person name="Lippi Y."/>
            <person name="Lorenzon L."/>
            <person name="Mandel J.R."/>
            <person name="Marage G."/>
            <person name="Marchand G."/>
            <person name="Marquand E."/>
            <person name="Bret-Mestries E."/>
            <person name="Morien E."/>
            <person name="Nambeesan S."/>
            <person name="Nguyen T."/>
            <person name="Pegot-Espagnet P."/>
            <person name="Pouilly N."/>
            <person name="Raftis F."/>
            <person name="Sallet E."/>
            <person name="Schiex T."/>
            <person name="Thomas J."/>
            <person name="Vandecasteele C."/>
            <person name="Vares D."/>
            <person name="Vear F."/>
            <person name="Vautrin S."/>
            <person name="Crespi M."/>
            <person name="Mangin B."/>
            <person name="Burke J.M."/>
            <person name="Salse J."/>
            <person name="Munos S."/>
            <person name="Vincourt P."/>
            <person name="Rieseberg L.H."/>
            <person name="Langlade N.B."/>
        </authorList>
    </citation>
    <scope>NUCLEOTIDE SEQUENCE [LARGE SCALE GENOMIC DNA]</scope>
    <source>
        <strain evidence="2">cv. SF193</strain>
    </source>
</reference>
<dbReference type="AlphaFoldDB" id="A0A251UA41"/>
<keyword evidence="2" id="KW-1185">Reference proteome</keyword>
<evidence type="ECO:0000313" key="2">
    <source>
        <dbReference type="Proteomes" id="UP000215914"/>
    </source>
</evidence>
<accession>A0A251UA41</accession>
<evidence type="ECO:0000313" key="1">
    <source>
        <dbReference type="EMBL" id="OTG20210.1"/>
    </source>
</evidence>
<organism evidence="1 2">
    <name type="scientific">Helianthus annuus</name>
    <name type="common">Common sunflower</name>
    <dbReference type="NCBI Taxonomy" id="4232"/>
    <lineage>
        <taxon>Eukaryota</taxon>
        <taxon>Viridiplantae</taxon>
        <taxon>Streptophyta</taxon>
        <taxon>Embryophyta</taxon>
        <taxon>Tracheophyta</taxon>
        <taxon>Spermatophyta</taxon>
        <taxon>Magnoliopsida</taxon>
        <taxon>eudicotyledons</taxon>
        <taxon>Gunneridae</taxon>
        <taxon>Pentapetalae</taxon>
        <taxon>asterids</taxon>
        <taxon>campanulids</taxon>
        <taxon>Asterales</taxon>
        <taxon>Asteraceae</taxon>
        <taxon>Asteroideae</taxon>
        <taxon>Heliantheae alliance</taxon>
        <taxon>Heliantheae</taxon>
        <taxon>Helianthus</taxon>
    </lineage>
</organism>